<dbReference type="SUPFAM" id="SSF53850">
    <property type="entry name" value="Periplasmic binding protein-like II"/>
    <property type="match status" value="1"/>
</dbReference>
<dbReference type="GO" id="GO:0006865">
    <property type="term" value="P:amino acid transport"/>
    <property type="evidence" value="ECO:0007669"/>
    <property type="project" value="TreeGrafter"/>
</dbReference>
<dbReference type="PROSITE" id="PS01039">
    <property type="entry name" value="SBP_BACTERIAL_3"/>
    <property type="match status" value="1"/>
</dbReference>
<evidence type="ECO:0000256" key="2">
    <source>
        <dbReference type="ARBA" id="ARBA00022448"/>
    </source>
</evidence>
<evidence type="ECO:0000256" key="3">
    <source>
        <dbReference type="ARBA" id="ARBA00022729"/>
    </source>
</evidence>
<dbReference type="OrthoDB" id="115856at2"/>
<organism evidence="8 9">
    <name type="scientific">Scytonema millei VB511283</name>
    <dbReference type="NCBI Taxonomy" id="1245923"/>
    <lineage>
        <taxon>Bacteria</taxon>
        <taxon>Bacillati</taxon>
        <taxon>Cyanobacteriota</taxon>
        <taxon>Cyanophyceae</taxon>
        <taxon>Nostocales</taxon>
        <taxon>Scytonemataceae</taxon>
        <taxon>Scytonema</taxon>
    </lineage>
</organism>
<dbReference type="PANTHER" id="PTHR30085:SF7">
    <property type="entry name" value="AMINO-ACID ABC TRANSPORTER-BINDING PROTEIN YHDW-RELATED"/>
    <property type="match status" value="1"/>
</dbReference>
<dbReference type="SMART" id="SM00062">
    <property type="entry name" value="PBPb"/>
    <property type="match status" value="1"/>
</dbReference>
<feature type="signal peptide" evidence="6">
    <location>
        <begin position="1"/>
        <end position="20"/>
    </location>
</feature>
<dbReference type="EMBL" id="JTJC03000010">
    <property type="protein sequence ID" value="NHC37674.1"/>
    <property type="molecule type" value="Genomic_DNA"/>
</dbReference>
<dbReference type="InterPro" id="IPR018313">
    <property type="entry name" value="SBP_3_CS"/>
</dbReference>
<evidence type="ECO:0000256" key="5">
    <source>
        <dbReference type="SAM" id="MobiDB-lite"/>
    </source>
</evidence>
<feature type="chain" id="PRO_5040945501" evidence="6">
    <location>
        <begin position="21"/>
        <end position="361"/>
    </location>
</feature>
<keyword evidence="9" id="KW-1185">Reference proteome</keyword>
<dbReference type="Proteomes" id="UP000031532">
    <property type="component" value="Unassembled WGS sequence"/>
</dbReference>
<evidence type="ECO:0000256" key="1">
    <source>
        <dbReference type="ARBA" id="ARBA00010333"/>
    </source>
</evidence>
<sequence>MFKRSVLLVGVALVATPLAACSQFYSQSPQPQGTAQTGSPAAGGGGGTLDAAKSRGRLACGVSGTLPGFSYVDQAGKYSGLDVDICRAIAAALFDDPNAVDFRNLNAKERFTALQAGEVDILSRNTTWTMSRDTSVGLEFLPVTFYDGQGVMVKKSAGTKDLKGLQGKAVCMETGTTTEQNFADQMRKIGVKYTPLVFEDANAVYAAYEQGRCQAVSTDRSGLVSRRTTLKNPQDNIILDALLSKEPLTPAVKNGDSRWFDAVKWTIFGLIEAEELGINSQNIDQFAKSQDPVVKRLLGTEGNLGQGAGLPNDFVARAVRKVGNYGEIYNRNLGPGTPFNLPRGQNDIWEKGGLHYAPPFR</sequence>
<keyword evidence="3 6" id="KW-0732">Signal</keyword>
<feature type="region of interest" description="Disordered" evidence="5">
    <location>
        <begin position="29"/>
        <end position="49"/>
    </location>
</feature>
<reference evidence="8 9" key="1">
    <citation type="journal article" date="2015" name="Genome Announc.">
        <title>Draft Genome Sequence of the Terrestrial Cyanobacterium Scytonema millei VB511283, Isolated from Eastern India.</title>
        <authorList>
            <person name="Sen D."/>
            <person name="Chandrababunaidu M.M."/>
            <person name="Singh D."/>
            <person name="Sanghi N."/>
            <person name="Ghorai A."/>
            <person name="Mishra G.P."/>
            <person name="Madduluri M."/>
            <person name="Adhikary S.P."/>
            <person name="Tripathy S."/>
        </authorList>
    </citation>
    <scope>NUCLEOTIDE SEQUENCE [LARGE SCALE GENOMIC DNA]</scope>
    <source>
        <strain evidence="8 9">VB511283</strain>
    </source>
</reference>
<evidence type="ECO:0000256" key="4">
    <source>
        <dbReference type="RuleBase" id="RU003744"/>
    </source>
</evidence>
<dbReference type="InterPro" id="IPR051455">
    <property type="entry name" value="Bact_solute-bind_prot3"/>
</dbReference>
<dbReference type="CDD" id="cd13692">
    <property type="entry name" value="PBP2_BztA"/>
    <property type="match status" value="1"/>
</dbReference>
<dbReference type="PANTHER" id="PTHR30085">
    <property type="entry name" value="AMINO ACID ABC TRANSPORTER PERMEASE"/>
    <property type="match status" value="1"/>
</dbReference>
<evidence type="ECO:0000313" key="9">
    <source>
        <dbReference type="Proteomes" id="UP000031532"/>
    </source>
</evidence>
<accession>A0A9X5E9J9</accession>
<dbReference type="Gene3D" id="3.40.190.10">
    <property type="entry name" value="Periplasmic binding protein-like II"/>
    <property type="match status" value="2"/>
</dbReference>
<dbReference type="Pfam" id="PF00497">
    <property type="entry name" value="SBP_bac_3"/>
    <property type="match status" value="1"/>
</dbReference>
<evidence type="ECO:0000313" key="8">
    <source>
        <dbReference type="EMBL" id="NHC37674.1"/>
    </source>
</evidence>
<comment type="caution">
    <text evidence="8">The sequence shown here is derived from an EMBL/GenBank/DDBJ whole genome shotgun (WGS) entry which is preliminary data.</text>
</comment>
<keyword evidence="2" id="KW-0813">Transport</keyword>
<protein>
    <submittedName>
        <fullName evidence="8">Amino acid ABC transporter substrate-binding protein</fullName>
    </submittedName>
</protein>
<gene>
    <name evidence="8" type="ORF">QH73_0024065</name>
</gene>
<evidence type="ECO:0000259" key="7">
    <source>
        <dbReference type="SMART" id="SM00062"/>
    </source>
</evidence>
<name>A0A9X5E9J9_9CYAN</name>
<evidence type="ECO:0000256" key="6">
    <source>
        <dbReference type="SAM" id="SignalP"/>
    </source>
</evidence>
<dbReference type="InterPro" id="IPR001638">
    <property type="entry name" value="Solute-binding_3/MltF_N"/>
</dbReference>
<comment type="similarity">
    <text evidence="1 4">Belongs to the bacterial solute-binding protein 3 family.</text>
</comment>
<proteinExistence type="inferred from homology"/>
<dbReference type="AlphaFoldDB" id="A0A9X5E9J9"/>
<feature type="domain" description="Solute-binding protein family 3/N-terminal" evidence="7">
    <location>
        <begin position="57"/>
        <end position="284"/>
    </location>
</feature>